<dbReference type="SUPFAM" id="SSF52172">
    <property type="entry name" value="CheY-like"/>
    <property type="match status" value="1"/>
</dbReference>
<dbReference type="PROSITE" id="PS01124">
    <property type="entry name" value="HTH_ARAC_FAMILY_2"/>
    <property type="match status" value="1"/>
</dbReference>
<keyword evidence="12" id="KW-1185">Reference proteome</keyword>
<dbReference type="GO" id="GO:0005737">
    <property type="term" value="C:cytoplasm"/>
    <property type="evidence" value="ECO:0007669"/>
    <property type="project" value="UniProtKB-SubCell"/>
</dbReference>
<evidence type="ECO:0000313" key="11">
    <source>
        <dbReference type="EMBL" id="MBD0382941.1"/>
    </source>
</evidence>
<sequence>MLDVLLVDDEPLVLEGLKTMIDWEKYGFRVCGEATDGSDAFAFIQMRCPHVVVTDIHMPVLNGLQLIEQSRQLLHAPPKFVILSGYDDFQFVQTAMRYHVSSYMLKPIDDEEIDDLLQKLHEEIAEESKRDKGNLRGQELWLNRAVQRMLAGVCDERDISCVKRLLGVGDQEEIACMLVERTGMKIGESEMHAWKNDVQAWLMANFPGQLLHLLGDGIGKLVLIVRGKGGLPKRMAAGLLSNPSILFYGCPIAIYVSENRPGMEFVYQGSRREIDISEADLKPLLHEIDNGQADGIRHQVLELFSQFGEGRKPIESVKLLIENLKVELMKLVTDIQADIHEFGPKLFSLDRGEHFGNLQQLERHVQDLCGYTASYMQEWRRLNTGNVIGQIINYVNKHFKRKLQLQQVAEQFHLNPVYLGQLFKKTTGMTFNEYIHVKRIEEAMRLLKRPARSISDIAFSIGYEDPDYFVRKFKAITNCLPSSYKTKESAGPTKQSH</sequence>
<evidence type="ECO:0000256" key="2">
    <source>
        <dbReference type="ARBA" id="ARBA00022490"/>
    </source>
</evidence>
<dbReference type="PANTHER" id="PTHR42713:SF3">
    <property type="entry name" value="TRANSCRIPTIONAL REGULATORY PROTEIN HPTR"/>
    <property type="match status" value="1"/>
</dbReference>
<evidence type="ECO:0000259" key="9">
    <source>
        <dbReference type="PROSITE" id="PS01124"/>
    </source>
</evidence>
<evidence type="ECO:0000256" key="1">
    <source>
        <dbReference type="ARBA" id="ARBA00004496"/>
    </source>
</evidence>
<gene>
    <name evidence="11" type="ORF">ICC18_22790</name>
</gene>
<proteinExistence type="predicted"/>
<evidence type="ECO:0000256" key="5">
    <source>
        <dbReference type="ARBA" id="ARBA00023015"/>
    </source>
</evidence>
<dbReference type="InterPro" id="IPR018062">
    <property type="entry name" value="HTH_AraC-typ_CS"/>
</dbReference>
<dbReference type="GO" id="GO:0003700">
    <property type="term" value="F:DNA-binding transcription factor activity"/>
    <property type="evidence" value="ECO:0007669"/>
    <property type="project" value="InterPro"/>
</dbReference>
<dbReference type="SUPFAM" id="SSF46689">
    <property type="entry name" value="Homeodomain-like"/>
    <property type="match status" value="2"/>
</dbReference>
<evidence type="ECO:0000256" key="8">
    <source>
        <dbReference type="PROSITE-ProRule" id="PRU00169"/>
    </source>
</evidence>
<dbReference type="InterPro" id="IPR009057">
    <property type="entry name" value="Homeodomain-like_sf"/>
</dbReference>
<dbReference type="CDD" id="cd17536">
    <property type="entry name" value="REC_YesN-like"/>
    <property type="match status" value="1"/>
</dbReference>
<keyword evidence="2" id="KW-0963">Cytoplasm</keyword>
<dbReference type="SMART" id="SM00448">
    <property type="entry name" value="REC"/>
    <property type="match status" value="1"/>
</dbReference>
<keyword evidence="4" id="KW-0902">Two-component regulatory system</keyword>
<evidence type="ECO:0000313" key="12">
    <source>
        <dbReference type="Proteomes" id="UP000650466"/>
    </source>
</evidence>
<evidence type="ECO:0000256" key="6">
    <source>
        <dbReference type="ARBA" id="ARBA00023125"/>
    </source>
</evidence>
<comment type="subcellular location">
    <subcellularLocation>
        <location evidence="1">Cytoplasm</location>
    </subcellularLocation>
</comment>
<protein>
    <submittedName>
        <fullName evidence="11">Helix-turn-helix domain-containing protein</fullName>
    </submittedName>
</protein>
<dbReference type="SMART" id="SM00342">
    <property type="entry name" value="HTH_ARAC"/>
    <property type="match status" value="1"/>
</dbReference>
<dbReference type="AlphaFoldDB" id="A0A926KU54"/>
<dbReference type="InterPro" id="IPR018060">
    <property type="entry name" value="HTH_AraC"/>
</dbReference>
<dbReference type="InterPro" id="IPR001789">
    <property type="entry name" value="Sig_transdc_resp-reg_receiver"/>
</dbReference>
<dbReference type="PANTHER" id="PTHR42713">
    <property type="entry name" value="HISTIDINE KINASE-RELATED"/>
    <property type="match status" value="1"/>
</dbReference>
<evidence type="ECO:0000256" key="7">
    <source>
        <dbReference type="ARBA" id="ARBA00023163"/>
    </source>
</evidence>
<organism evidence="11 12">
    <name type="scientific">Paenibacillus sedimenti</name>
    <dbReference type="NCBI Taxonomy" id="2770274"/>
    <lineage>
        <taxon>Bacteria</taxon>
        <taxon>Bacillati</taxon>
        <taxon>Bacillota</taxon>
        <taxon>Bacilli</taxon>
        <taxon>Bacillales</taxon>
        <taxon>Paenibacillaceae</taxon>
        <taxon>Paenibacillus</taxon>
    </lineage>
</organism>
<dbReference type="InterPro" id="IPR051552">
    <property type="entry name" value="HptR"/>
</dbReference>
<keyword evidence="7" id="KW-0804">Transcription</keyword>
<dbReference type="Proteomes" id="UP000650466">
    <property type="component" value="Unassembled WGS sequence"/>
</dbReference>
<dbReference type="PROSITE" id="PS50110">
    <property type="entry name" value="RESPONSE_REGULATORY"/>
    <property type="match status" value="1"/>
</dbReference>
<dbReference type="GO" id="GO:0000160">
    <property type="term" value="P:phosphorelay signal transduction system"/>
    <property type="evidence" value="ECO:0007669"/>
    <property type="project" value="UniProtKB-KW"/>
</dbReference>
<evidence type="ECO:0000259" key="10">
    <source>
        <dbReference type="PROSITE" id="PS50110"/>
    </source>
</evidence>
<evidence type="ECO:0000256" key="3">
    <source>
        <dbReference type="ARBA" id="ARBA00022553"/>
    </source>
</evidence>
<evidence type="ECO:0000256" key="4">
    <source>
        <dbReference type="ARBA" id="ARBA00023012"/>
    </source>
</evidence>
<feature type="domain" description="HTH araC/xylS-type" evidence="9">
    <location>
        <begin position="389"/>
        <end position="487"/>
    </location>
</feature>
<dbReference type="GO" id="GO:0043565">
    <property type="term" value="F:sequence-specific DNA binding"/>
    <property type="evidence" value="ECO:0007669"/>
    <property type="project" value="InterPro"/>
</dbReference>
<reference evidence="11" key="1">
    <citation type="submission" date="2020-09" db="EMBL/GenBank/DDBJ databases">
        <title>Draft Genome Sequence of Paenibacillus sp. WST5.</title>
        <authorList>
            <person name="Bao Z."/>
        </authorList>
    </citation>
    <scope>NUCLEOTIDE SEQUENCE</scope>
    <source>
        <strain evidence="11">WST5</strain>
    </source>
</reference>
<accession>A0A926KU54</accession>
<keyword evidence="5" id="KW-0805">Transcription regulation</keyword>
<dbReference type="RefSeq" id="WP_188176731.1">
    <property type="nucleotide sequence ID" value="NZ_JACVVD010000009.1"/>
</dbReference>
<dbReference type="Pfam" id="PF00072">
    <property type="entry name" value="Response_reg"/>
    <property type="match status" value="1"/>
</dbReference>
<keyword evidence="6" id="KW-0238">DNA-binding</keyword>
<comment type="caution">
    <text evidence="11">The sequence shown here is derived from an EMBL/GenBank/DDBJ whole genome shotgun (WGS) entry which is preliminary data.</text>
</comment>
<keyword evidence="3 8" id="KW-0597">Phosphoprotein</keyword>
<dbReference type="Pfam" id="PF12833">
    <property type="entry name" value="HTH_18"/>
    <property type="match status" value="1"/>
</dbReference>
<dbReference type="Gene3D" id="3.40.50.2300">
    <property type="match status" value="1"/>
</dbReference>
<name>A0A926KU54_9BACL</name>
<dbReference type="Gene3D" id="1.10.10.60">
    <property type="entry name" value="Homeodomain-like"/>
    <property type="match status" value="2"/>
</dbReference>
<feature type="modified residue" description="4-aspartylphosphate" evidence="8">
    <location>
        <position position="55"/>
    </location>
</feature>
<dbReference type="PROSITE" id="PS00041">
    <property type="entry name" value="HTH_ARAC_FAMILY_1"/>
    <property type="match status" value="1"/>
</dbReference>
<dbReference type="EMBL" id="JACVVD010000009">
    <property type="protein sequence ID" value="MBD0382941.1"/>
    <property type="molecule type" value="Genomic_DNA"/>
</dbReference>
<feature type="domain" description="Response regulatory" evidence="10">
    <location>
        <begin position="3"/>
        <end position="121"/>
    </location>
</feature>
<dbReference type="InterPro" id="IPR011006">
    <property type="entry name" value="CheY-like_superfamily"/>
</dbReference>